<feature type="region of interest" description="Disordered" evidence="1">
    <location>
        <begin position="38"/>
        <end position="192"/>
    </location>
</feature>
<dbReference type="OrthoDB" id="2971908at2759"/>
<dbReference type="Proteomes" id="UP000193067">
    <property type="component" value="Unassembled WGS sequence"/>
</dbReference>
<feature type="compositionally biased region" description="Low complexity" evidence="1">
    <location>
        <begin position="164"/>
        <end position="182"/>
    </location>
</feature>
<feature type="compositionally biased region" description="Low complexity" evidence="1">
    <location>
        <begin position="38"/>
        <end position="54"/>
    </location>
</feature>
<organism evidence="2 3">
    <name type="scientific">Trametes coccinea (strain BRFM310)</name>
    <name type="common">Pycnoporus coccineus</name>
    <dbReference type="NCBI Taxonomy" id="1353009"/>
    <lineage>
        <taxon>Eukaryota</taxon>
        <taxon>Fungi</taxon>
        <taxon>Dikarya</taxon>
        <taxon>Basidiomycota</taxon>
        <taxon>Agaricomycotina</taxon>
        <taxon>Agaricomycetes</taxon>
        <taxon>Polyporales</taxon>
        <taxon>Polyporaceae</taxon>
        <taxon>Trametes</taxon>
    </lineage>
</organism>
<dbReference type="AlphaFoldDB" id="A0A1Y2ILH6"/>
<feature type="compositionally biased region" description="Polar residues" evidence="1">
    <location>
        <begin position="127"/>
        <end position="137"/>
    </location>
</feature>
<gene>
    <name evidence="2" type="ORF">PYCCODRAFT_1478837</name>
</gene>
<name>A0A1Y2ILH6_TRAC3</name>
<sequence length="305" mass="33794">MAMLVRLSSTLPSATASLARGTSISLPRLSFQLRFNSSEAAAEPSAQPSESQPEAPKKRAIPLADSLGDILISNRPRNQGQRRNGNGNNREQGGQRDRPTNFNNDGERRVRLDHNPRRPNNGMVRQFNDQPNRQWQPRRQDGQELHSVIQSRQAQSLPEEGGKEASAQPEQRPQQQRRSASQFKRGDEEPVNLPAATQIELGNLDELFGPPSTSTTSEAAVSARLLSPSEQRVQLFLERIAGDYSRYVPKHAPTTDVTKLSPLELSEFVLSKRRDVALKSRRNALTIVEKFVGARKGVEASAPPS</sequence>
<evidence type="ECO:0000313" key="2">
    <source>
        <dbReference type="EMBL" id="OSD00802.1"/>
    </source>
</evidence>
<reference evidence="2 3" key="1">
    <citation type="journal article" date="2015" name="Biotechnol. Biofuels">
        <title>Enhanced degradation of softwood versus hardwood by the white-rot fungus Pycnoporus coccineus.</title>
        <authorList>
            <person name="Couturier M."/>
            <person name="Navarro D."/>
            <person name="Chevret D."/>
            <person name="Henrissat B."/>
            <person name="Piumi F."/>
            <person name="Ruiz-Duenas F.J."/>
            <person name="Martinez A.T."/>
            <person name="Grigoriev I.V."/>
            <person name="Riley R."/>
            <person name="Lipzen A."/>
            <person name="Berrin J.G."/>
            <person name="Master E.R."/>
            <person name="Rosso M.N."/>
        </authorList>
    </citation>
    <scope>NUCLEOTIDE SEQUENCE [LARGE SCALE GENOMIC DNA]</scope>
    <source>
        <strain evidence="2 3">BRFM310</strain>
    </source>
</reference>
<protein>
    <submittedName>
        <fullName evidence="2">Uncharacterized protein</fullName>
    </submittedName>
</protein>
<dbReference type="EMBL" id="KZ084115">
    <property type="protein sequence ID" value="OSD00802.1"/>
    <property type="molecule type" value="Genomic_DNA"/>
</dbReference>
<evidence type="ECO:0000256" key="1">
    <source>
        <dbReference type="SAM" id="MobiDB-lite"/>
    </source>
</evidence>
<keyword evidence="3" id="KW-1185">Reference proteome</keyword>
<feature type="compositionally biased region" description="Basic and acidic residues" evidence="1">
    <location>
        <begin position="93"/>
        <end position="116"/>
    </location>
</feature>
<evidence type="ECO:0000313" key="3">
    <source>
        <dbReference type="Proteomes" id="UP000193067"/>
    </source>
</evidence>
<accession>A0A1Y2ILH6</accession>
<feature type="compositionally biased region" description="Low complexity" evidence="1">
    <location>
        <begin position="74"/>
        <end position="92"/>
    </location>
</feature>
<proteinExistence type="predicted"/>